<dbReference type="PATRIC" id="fig|1268635.3.peg.579"/>
<feature type="transmembrane region" description="Helical" evidence="1">
    <location>
        <begin position="40"/>
        <end position="60"/>
    </location>
</feature>
<dbReference type="EMBL" id="CP004006">
    <property type="protein sequence ID" value="AHE66158.1"/>
    <property type="molecule type" value="Genomic_DNA"/>
</dbReference>
<dbReference type="Proteomes" id="UP000018838">
    <property type="component" value="Chromosome"/>
</dbReference>
<evidence type="ECO:0000313" key="3">
    <source>
        <dbReference type="Proteomes" id="UP000018838"/>
    </source>
</evidence>
<keyword evidence="1" id="KW-0812">Transmembrane</keyword>
<accession>W0B6I8</accession>
<name>W0B6I8_9GAMM</name>
<feature type="transmembrane region" description="Helical" evidence="1">
    <location>
        <begin position="72"/>
        <end position="89"/>
    </location>
</feature>
<dbReference type="AlphaFoldDB" id="W0B6I8"/>
<feature type="transmembrane region" description="Helical" evidence="1">
    <location>
        <begin position="109"/>
        <end position="131"/>
    </location>
</feature>
<organism evidence="2 3">
    <name type="scientific">Legionella oakridgensis ATCC 33761 = DSM 21215</name>
    <dbReference type="NCBI Taxonomy" id="1268635"/>
    <lineage>
        <taxon>Bacteria</taxon>
        <taxon>Pseudomonadati</taxon>
        <taxon>Pseudomonadota</taxon>
        <taxon>Gammaproteobacteria</taxon>
        <taxon>Legionellales</taxon>
        <taxon>Legionellaceae</taxon>
        <taxon>Legionella</taxon>
    </lineage>
</organism>
<evidence type="ECO:0000313" key="2">
    <source>
        <dbReference type="EMBL" id="AHE66158.1"/>
    </source>
</evidence>
<proteinExistence type="predicted"/>
<gene>
    <name evidence="2" type="ORF">Loa_00588</name>
</gene>
<keyword evidence="3" id="KW-1185">Reference proteome</keyword>
<dbReference type="HOGENOM" id="CLU_1822933_0_0_6"/>
<protein>
    <submittedName>
        <fullName evidence="2">Uncharacterized protein</fullName>
    </submittedName>
</protein>
<evidence type="ECO:0000256" key="1">
    <source>
        <dbReference type="SAM" id="Phobius"/>
    </source>
</evidence>
<dbReference type="STRING" id="1268635.Loa_00588"/>
<keyword evidence="1" id="KW-0472">Membrane</keyword>
<keyword evidence="1" id="KW-1133">Transmembrane helix</keyword>
<dbReference type="KEGG" id="lok:Loa_00588"/>
<sequence>MGLPIIALNYFTVDFNAVMNEMPTHITLDISILEARVHRYLWQMLLQWTAISLSIITVLLALTQYRLTRDSIALIIGMAVLFSGLFELLQTVMMKELYPVLINKNLNALIWTVANSISGLVLMIGLILILTHKGKTLFEFL</sequence>
<reference evidence="2 3" key="1">
    <citation type="journal article" date="2013" name="Int. J. Med. Microbiol.">
        <title>Legionella oakridgensis ATCC 33761 genome sequence and phenotypic characterization reveals its replication capacity in amoebae.</title>
        <authorList>
            <person name="Brzuszkiewicz E."/>
            <person name="Schulz T."/>
            <person name="Rydzewski K."/>
            <person name="Daniel R."/>
            <person name="Gillmaier N."/>
            <person name="Dittmann C."/>
            <person name="Holland G."/>
            <person name="Schunder E."/>
            <person name="Lautner M."/>
            <person name="Eisenreich W."/>
            <person name="Luck C."/>
            <person name="Heuner K."/>
        </authorList>
    </citation>
    <scope>NUCLEOTIDE SEQUENCE [LARGE SCALE GENOMIC DNA]</scope>
    <source>
        <strain>OR-10</strain>
        <strain evidence="3">ATCC 33761</strain>
    </source>
</reference>
<dbReference type="eggNOG" id="COG5001">
    <property type="taxonomic scope" value="Bacteria"/>
</dbReference>